<proteinExistence type="inferred from homology"/>
<feature type="binding site" evidence="13">
    <location>
        <position position="255"/>
    </location>
    <ligand>
        <name>Mg(2+)</name>
        <dbReference type="ChEBI" id="CHEBI:18420"/>
        <note>shared with beta subunit</note>
    </ligand>
</feature>
<accession>A0A2H0KMI2</accession>
<dbReference type="CDD" id="cd00496">
    <property type="entry name" value="PheRS_alpha_core"/>
    <property type="match status" value="1"/>
</dbReference>
<keyword evidence="9 13" id="KW-0460">Magnesium</keyword>
<sequence length="341" mass="39291">MLDDKKLTKELINSLSSVTNLKDLELIEIKYLGRNGVINDLLKKIKEIPVGDRKEYGKKINQLKQEIKRLLETKRLELSKKKSDKFFDSTLPGKTYPKGSLHPITYTIEKIASIFQKIGFIRVSYPEVEWEYFAFEVLNMPKDHPARDDFETFFIDAPSDKKMGKVVLTPHTSSGQVREMRRVKTPPIRMVNIVKCYRPNWDITHNPMFYQFEGLCIDRSINIAHLKGTIDYFAKEFFGEDRKIRLRPFHFQFTEPSFEIDVSCGVCGGKGVDCHVCKSGWLELAGAGMVHPEVLRAGGIDPNKYSGWAFGFGPDRCLMMKTGIDNIRILYNGDVRFLEQF</sequence>
<evidence type="ECO:0000256" key="9">
    <source>
        <dbReference type="ARBA" id="ARBA00022842"/>
    </source>
</evidence>
<dbReference type="EMBL" id="PCVL01000041">
    <property type="protein sequence ID" value="PIQ72436.1"/>
    <property type="molecule type" value="Genomic_DNA"/>
</dbReference>
<dbReference type="InterPro" id="IPR002319">
    <property type="entry name" value="Phenylalanyl-tRNA_Synthase"/>
</dbReference>
<keyword evidence="8 13" id="KW-0067">ATP-binding</keyword>
<evidence type="ECO:0000256" key="10">
    <source>
        <dbReference type="ARBA" id="ARBA00022917"/>
    </source>
</evidence>
<comment type="catalytic activity">
    <reaction evidence="12 13">
        <text>tRNA(Phe) + L-phenylalanine + ATP = L-phenylalanyl-tRNA(Phe) + AMP + diphosphate + H(+)</text>
        <dbReference type="Rhea" id="RHEA:19413"/>
        <dbReference type="Rhea" id="RHEA-COMP:9668"/>
        <dbReference type="Rhea" id="RHEA-COMP:9699"/>
        <dbReference type="ChEBI" id="CHEBI:15378"/>
        <dbReference type="ChEBI" id="CHEBI:30616"/>
        <dbReference type="ChEBI" id="CHEBI:33019"/>
        <dbReference type="ChEBI" id="CHEBI:58095"/>
        <dbReference type="ChEBI" id="CHEBI:78442"/>
        <dbReference type="ChEBI" id="CHEBI:78531"/>
        <dbReference type="ChEBI" id="CHEBI:456215"/>
        <dbReference type="EC" id="6.1.1.20"/>
    </reaction>
</comment>
<dbReference type="PANTHER" id="PTHR11538:SF41">
    <property type="entry name" value="PHENYLALANINE--TRNA LIGASE, MITOCHONDRIAL"/>
    <property type="match status" value="1"/>
</dbReference>
<dbReference type="Pfam" id="PF01409">
    <property type="entry name" value="tRNA-synt_2d"/>
    <property type="match status" value="1"/>
</dbReference>
<evidence type="ECO:0000256" key="5">
    <source>
        <dbReference type="ARBA" id="ARBA00022598"/>
    </source>
</evidence>
<keyword evidence="14" id="KW-0175">Coiled coil</keyword>
<evidence type="ECO:0000256" key="4">
    <source>
        <dbReference type="ARBA" id="ARBA00022490"/>
    </source>
</evidence>
<dbReference type="GO" id="GO:0005737">
    <property type="term" value="C:cytoplasm"/>
    <property type="evidence" value="ECO:0007669"/>
    <property type="project" value="UniProtKB-SubCell"/>
</dbReference>
<evidence type="ECO:0000256" key="12">
    <source>
        <dbReference type="ARBA" id="ARBA00049255"/>
    </source>
</evidence>
<feature type="coiled-coil region" evidence="14">
    <location>
        <begin position="53"/>
        <end position="80"/>
    </location>
</feature>
<dbReference type="SUPFAM" id="SSF46589">
    <property type="entry name" value="tRNA-binding arm"/>
    <property type="match status" value="1"/>
</dbReference>
<gene>
    <name evidence="13" type="primary">pheS</name>
    <name evidence="16" type="ORF">COV86_03055</name>
</gene>
<dbReference type="SUPFAM" id="SSF55681">
    <property type="entry name" value="Class II aaRS and biotin synthetases"/>
    <property type="match status" value="1"/>
</dbReference>
<dbReference type="InterPro" id="IPR022911">
    <property type="entry name" value="Phe_tRNA_ligase_alpha1_bac"/>
</dbReference>
<evidence type="ECO:0000256" key="1">
    <source>
        <dbReference type="ARBA" id="ARBA00004496"/>
    </source>
</evidence>
<dbReference type="HAMAP" id="MF_00281">
    <property type="entry name" value="Phe_tRNA_synth_alpha1"/>
    <property type="match status" value="1"/>
</dbReference>
<dbReference type="InterPro" id="IPR004529">
    <property type="entry name" value="Phe-tRNA-synth_IIc_asu"/>
</dbReference>
<evidence type="ECO:0000256" key="2">
    <source>
        <dbReference type="ARBA" id="ARBA00010207"/>
    </source>
</evidence>
<keyword evidence="4 13" id="KW-0963">Cytoplasm</keyword>
<dbReference type="InterPro" id="IPR010978">
    <property type="entry name" value="tRNA-bd_arm"/>
</dbReference>
<evidence type="ECO:0000256" key="6">
    <source>
        <dbReference type="ARBA" id="ARBA00022723"/>
    </source>
</evidence>
<dbReference type="GO" id="GO:0005524">
    <property type="term" value="F:ATP binding"/>
    <property type="evidence" value="ECO:0007669"/>
    <property type="project" value="UniProtKB-UniRule"/>
</dbReference>
<dbReference type="InterPro" id="IPR006195">
    <property type="entry name" value="aa-tRNA-synth_II"/>
</dbReference>
<dbReference type="NCBIfam" id="TIGR00468">
    <property type="entry name" value="pheS"/>
    <property type="match status" value="1"/>
</dbReference>
<dbReference type="GO" id="GO:0004826">
    <property type="term" value="F:phenylalanine-tRNA ligase activity"/>
    <property type="evidence" value="ECO:0007669"/>
    <property type="project" value="UniProtKB-UniRule"/>
</dbReference>
<dbReference type="PROSITE" id="PS50862">
    <property type="entry name" value="AA_TRNA_LIGASE_II"/>
    <property type="match status" value="1"/>
</dbReference>
<evidence type="ECO:0000256" key="3">
    <source>
        <dbReference type="ARBA" id="ARBA00011209"/>
    </source>
</evidence>
<dbReference type="InterPro" id="IPR045864">
    <property type="entry name" value="aa-tRNA-synth_II/BPL/LPL"/>
</dbReference>
<comment type="similarity">
    <text evidence="2 13">Belongs to the class-II aminoacyl-tRNA synthetase family. Phe-tRNA synthetase alpha subunit type 1 subfamily.</text>
</comment>
<keyword evidence="5 13" id="KW-0436">Ligase</keyword>
<dbReference type="GO" id="GO:0000049">
    <property type="term" value="F:tRNA binding"/>
    <property type="evidence" value="ECO:0007669"/>
    <property type="project" value="InterPro"/>
</dbReference>
<dbReference type="Proteomes" id="UP000229570">
    <property type="component" value="Unassembled WGS sequence"/>
</dbReference>
<reference evidence="16 17" key="1">
    <citation type="submission" date="2017-09" db="EMBL/GenBank/DDBJ databases">
        <title>Depth-based differentiation of microbial function through sediment-hosted aquifers and enrichment of novel symbionts in the deep terrestrial subsurface.</title>
        <authorList>
            <person name="Probst A.J."/>
            <person name="Ladd B."/>
            <person name="Jarett J.K."/>
            <person name="Geller-Mcgrath D.E."/>
            <person name="Sieber C.M."/>
            <person name="Emerson J.B."/>
            <person name="Anantharaman K."/>
            <person name="Thomas B.C."/>
            <person name="Malmstrom R."/>
            <person name="Stieglmeier M."/>
            <person name="Klingl A."/>
            <person name="Woyke T."/>
            <person name="Ryan C.M."/>
            <person name="Banfield J.F."/>
        </authorList>
    </citation>
    <scope>NUCLEOTIDE SEQUENCE [LARGE SCALE GENOMIC DNA]</scope>
    <source>
        <strain evidence="16">CG11_big_fil_rev_8_21_14_0_20_35_14</strain>
    </source>
</reference>
<evidence type="ECO:0000256" key="13">
    <source>
        <dbReference type="HAMAP-Rule" id="MF_00281"/>
    </source>
</evidence>
<protein>
    <recommendedName>
        <fullName evidence="13">Phenylalanine--tRNA ligase alpha subunit</fullName>
        <ecNumber evidence="13">6.1.1.20</ecNumber>
    </recommendedName>
    <alternativeName>
        <fullName evidence="13">Phenylalanyl-tRNA synthetase alpha subunit</fullName>
        <shortName evidence="13">PheRS</shortName>
    </alternativeName>
</protein>
<dbReference type="AlphaFoldDB" id="A0A2H0KMI2"/>
<keyword evidence="10 13" id="KW-0648">Protein biosynthesis</keyword>
<dbReference type="EC" id="6.1.1.20" evidence="13"/>
<organism evidence="16 17">
    <name type="scientific">Candidatus Roizmanbacteria bacterium CG11_big_fil_rev_8_21_14_0_20_35_14</name>
    <dbReference type="NCBI Taxonomy" id="1974855"/>
    <lineage>
        <taxon>Bacteria</taxon>
        <taxon>Candidatus Roizmaniibacteriota</taxon>
    </lineage>
</organism>
<feature type="domain" description="Aminoacyl-transfer RNA synthetases class-II family profile" evidence="15">
    <location>
        <begin position="114"/>
        <end position="340"/>
    </location>
</feature>
<keyword evidence="11 13" id="KW-0030">Aminoacyl-tRNA synthetase</keyword>
<dbReference type="PANTHER" id="PTHR11538">
    <property type="entry name" value="PHENYLALANYL-TRNA SYNTHETASE"/>
    <property type="match status" value="1"/>
</dbReference>
<comment type="subunit">
    <text evidence="3 13">Tetramer of two alpha and two beta subunits.</text>
</comment>
<evidence type="ECO:0000256" key="8">
    <source>
        <dbReference type="ARBA" id="ARBA00022840"/>
    </source>
</evidence>
<comment type="caution">
    <text evidence="16">The sequence shown here is derived from an EMBL/GenBank/DDBJ whole genome shotgun (WGS) entry which is preliminary data.</text>
</comment>
<dbReference type="Gene3D" id="3.30.930.10">
    <property type="entry name" value="Bira Bifunctional Protein, Domain 2"/>
    <property type="match status" value="1"/>
</dbReference>
<dbReference type="GO" id="GO:0000287">
    <property type="term" value="F:magnesium ion binding"/>
    <property type="evidence" value="ECO:0007669"/>
    <property type="project" value="UniProtKB-UniRule"/>
</dbReference>
<comment type="subcellular location">
    <subcellularLocation>
        <location evidence="1 13">Cytoplasm</location>
    </subcellularLocation>
</comment>
<evidence type="ECO:0000256" key="14">
    <source>
        <dbReference type="SAM" id="Coils"/>
    </source>
</evidence>
<keyword evidence="7 13" id="KW-0547">Nucleotide-binding</keyword>
<dbReference type="GO" id="GO:0006432">
    <property type="term" value="P:phenylalanyl-tRNA aminoacylation"/>
    <property type="evidence" value="ECO:0007669"/>
    <property type="project" value="UniProtKB-UniRule"/>
</dbReference>
<evidence type="ECO:0000256" key="11">
    <source>
        <dbReference type="ARBA" id="ARBA00023146"/>
    </source>
</evidence>
<dbReference type="InterPro" id="IPR004188">
    <property type="entry name" value="Phe-tRNA_ligase_II_N"/>
</dbReference>
<evidence type="ECO:0000259" key="15">
    <source>
        <dbReference type="PROSITE" id="PS50862"/>
    </source>
</evidence>
<evidence type="ECO:0000313" key="16">
    <source>
        <dbReference type="EMBL" id="PIQ72436.1"/>
    </source>
</evidence>
<comment type="cofactor">
    <cofactor evidence="13">
        <name>Mg(2+)</name>
        <dbReference type="ChEBI" id="CHEBI:18420"/>
    </cofactor>
    <text evidence="13">Binds 2 magnesium ions per tetramer.</text>
</comment>
<evidence type="ECO:0000256" key="7">
    <source>
        <dbReference type="ARBA" id="ARBA00022741"/>
    </source>
</evidence>
<dbReference type="Pfam" id="PF02912">
    <property type="entry name" value="Phe_tRNA-synt_N"/>
    <property type="match status" value="1"/>
</dbReference>
<keyword evidence="6 13" id="KW-0479">Metal-binding</keyword>
<evidence type="ECO:0000313" key="17">
    <source>
        <dbReference type="Proteomes" id="UP000229570"/>
    </source>
</evidence>
<name>A0A2H0KMI2_9BACT</name>